<dbReference type="PANTHER" id="PTHR43095:SF5">
    <property type="entry name" value="XYLULOSE KINASE"/>
    <property type="match status" value="1"/>
</dbReference>
<keyword evidence="3 4" id="KW-0418">Kinase</keyword>
<dbReference type="SUPFAM" id="SSF53067">
    <property type="entry name" value="Actin-like ATPase domain"/>
    <property type="match status" value="2"/>
</dbReference>
<comment type="similarity">
    <text evidence="1 4">Belongs to the FGGY kinase family.</text>
</comment>
<keyword evidence="2 4" id="KW-0808">Transferase</keyword>
<dbReference type="eggNOG" id="COG1070">
    <property type="taxonomic scope" value="Bacteria"/>
</dbReference>
<dbReference type="CDD" id="cd07804">
    <property type="entry name" value="ASKHA_NBD_FGGY_RrXK-like"/>
    <property type="match status" value="1"/>
</dbReference>
<keyword evidence="8" id="KW-1185">Reference proteome</keyword>
<proteinExistence type="inferred from homology"/>
<dbReference type="PANTHER" id="PTHR43095">
    <property type="entry name" value="SUGAR KINASE"/>
    <property type="match status" value="1"/>
</dbReference>
<protein>
    <submittedName>
        <fullName evidence="7">Xylulose kinase</fullName>
    </submittedName>
</protein>
<evidence type="ECO:0000259" key="5">
    <source>
        <dbReference type="Pfam" id="PF00370"/>
    </source>
</evidence>
<dbReference type="GO" id="GO:0005975">
    <property type="term" value="P:carbohydrate metabolic process"/>
    <property type="evidence" value="ECO:0007669"/>
    <property type="project" value="InterPro"/>
</dbReference>
<evidence type="ECO:0000256" key="2">
    <source>
        <dbReference type="ARBA" id="ARBA00022679"/>
    </source>
</evidence>
<evidence type="ECO:0000256" key="4">
    <source>
        <dbReference type="RuleBase" id="RU003733"/>
    </source>
</evidence>
<dbReference type="GO" id="GO:0016773">
    <property type="term" value="F:phosphotransferase activity, alcohol group as acceptor"/>
    <property type="evidence" value="ECO:0007669"/>
    <property type="project" value="InterPro"/>
</dbReference>
<dbReference type="Pfam" id="PF00370">
    <property type="entry name" value="FGGY_N"/>
    <property type="match status" value="1"/>
</dbReference>
<dbReference type="Proteomes" id="UP000007880">
    <property type="component" value="Chromosome"/>
</dbReference>
<accession>I0I663</accession>
<dbReference type="PIRSF" id="PIRSF000538">
    <property type="entry name" value="GlpK"/>
    <property type="match status" value="1"/>
</dbReference>
<dbReference type="STRING" id="926550.CLDAP_27110"/>
<dbReference type="InterPro" id="IPR018485">
    <property type="entry name" value="FGGY_C"/>
</dbReference>
<evidence type="ECO:0000256" key="1">
    <source>
        <dbReference type="ARBA" id="ARBA00009156"/>
    </source>
</evidence>
<dbReference type="PROSITE" id="PS00445">
    <property type="entry name" value="FGGY_KINASES_2"/>
    <property type="match status" value="1"/>
</dbReference>
<gene>
    <name evidence="7" type="primary">xylB</name>
    <name evidence="7" type="ordered locus">CLDAP_27110</name>
</gene>
<evidence type="ECO:0000259" key="6">
    <source>
        <dbReference type="Pfam" id="PF02782"/>
    </source>
</evidence>
<dbReference type="PATRIC" id="fig|926550.5.peg.2946"/>
<evidence type="ECO:0000313" key="7">
    <source>
        <dbReference type="EMBL" id="BAM00751.1"/>
    </source>
</evidence>
<organism evidence="7 8">
    <name type="scientific">Caldilinea aerophila (strain DSM 14535 / JCM 11387 / NBRC 104270 / STL-6-O1)</name>
    <dbReference type="NCBI Taxonomy" id="926550"/>
    <lineage>
        <taxon>Bacteria</taxon>
        <taxon>Bacillati</taxon>
        <taxon>Chloroflexota</taxon>
        <taxon>Caldilineae</taxon>
        <taxon>Caldilineales</taxon>
        <taxon>Caldilineaceae</taxon>
        <taxon>Caldilinea</taxon>
    </lineage>
</organism>
<dbReference type="AlphaFoldDB" id="I0I663"/>
<dbReference type="GO" id="GO:0016301">
    <property type="term" value="F:kinase activity"/>
    <property type="evidence" value="ECO:0007669"/>
    <property type="project" value="UniProtKB-KW"/>
</dbReference>
<dbReference type="InterPro" id="IPR043129">
    <property type="entry name" value="ATPase_NBD"/>
</dbReference>
<dbReference type="Pfam" id="PF02782">
    <property type="entry name" value="FGGY_C"/>
    <property type="match status" value="1"/>
</dbReference>
<dbReference type="InterPro" id="IPR050406">
    <property type="entry name" value="FGGY_Carb_Kinase"/>
</dbReference>
<dbReference type="InterPro" id="IPR000577">
    <property type="entry name" value="Carb_kinase_FGGY"/>
</dbReference>
<dbReference type="EMBL" id="AP012337">
    <property type="protein sequence ID" value="BAM00751.1"/>
    <property type="molecule type" value="Genomic_DNA"/>
</dbReference>
<dbReference type="OrthoDB" id="9805576at2"/>
<dbReference type="KEGG" id="cap:CLDAP_27110"/>
<evidence type="ECO:0000256" key="3">
    <source>
        <dbReference type="ARBA" id="ARBA00022777"/>
    </source>
</evidence>
<dbReference type="Gene3D" id="3.30.420.40">
    <property type="match status" value="2"/>
</dbReference>
<evidence type="ECO:0000313" key="8">
    <source>
        <dbReference type="Proteomes" id="UP000007880"/>
    </source>
</evidence>
<dbReference type="InterPro" id="IPR018483">
    <property type="entry name" value="Carb_kinase_FGGY_CS"/>
</dbReference>
<sequence length="494" mass="53794">MYLLGIDIGTTATKVILIDTEGCLLAETERPVALRSPQPGWAEEDAEEWWANVCAAIPACLQAAQAKAEDVAAVGVSGMTPALVLLDAQGRVVRPSIQQNDARAVNEIEKFRNKTDEEDILQRTGSAITQQSIGPKLLWLRRHEPETMAQAVRVMGSYDFIAHRLTGAFSIERNWALESGLFDLHKEDWDDELLTLSTISRSWLAVPRWPAEIVGQVTKEAAAVTGLKRGTPVAAGSADHVASAFSAGLKAEGDLLVKLGGAGDILYCVAEPVIDARLFLDYHVIPNLYLVNGCMAASGSIIKWFRSAFAPEADYAELDAEAAALPPGAEGLVLLPYFLGEKTPLHDPLARGTVVGLTLSHTRAHLFRAILEGIGYGFYHHLEVLAERGLRACRARVTNGGARSMLWKRITADVLGLPLEQIARHPGSSLGAAFVAGMGVGAFQGWEEIERYIQIEGVVEPNPVNHARYREFFHLYQTIYQALKDVYPRLASLA</sequence>
<reference evidence="7 8" key="1">
    <citation type="submission" date="2012-02" db="EMBL/GenBank/DDBJ databases">
        <title>Complete genome sequence of Caldilinea aerophila DSM 14535 (= NBRC 102666).</title>
        <authorList>
            <person name="Oguchi A."/>
            <person name="Hosoyama A."/>
            <person name="Sekine M."/>
            <person name="Fukai R."/>
            <person name="Kato Y."/>
            <person name="Nakamura S."/>
            <person name="Hanada S."/>
            <person name="Yamazaki S."/>
            <person name="Fujita N."/>
        </authorList>
    </citation>
    <scope>NUCLEOTIDE SEQUENCE [LARGE SCALE GENOMIC DNA]</scope>
    <source>
        <strain evidence="8">DSM 14535 / JCM 11387 / NBRC 104270 / STL-6-O1</strain>
    </source>
</reference>
<dbReference type="InterPro" id="IPR018484">
    <property type="entry name" value="FGGY_N"/>
</dbReference>
<feature type="domain" description="Carbohydrate kinase FGGY N-terminal" evidence="5">
    <location>
        <begin position="2"/>
        <end position="245"/>
    </location>
</feature>
<feature type="domain" description="Carbohydrate kinase FGGY C-terminal" evidence="6">
    <location>
        <begin position="284"/>
        <end position="438"/>
    </location>
</feature>
<dbReference type="HOGENOM" id="CLU_009281_3_0_0"/>
<name>I0I663_CALAS</name>
<dbReference type="RefSeq" id="WP_014433980.1">
    <property type="nucleotide sequence ID" value="NC_017079.1"/>
</dbReference>